<keyword evidence="3" id="KW-0645">Protease</keyword>
<feature type="transmembrane region" description="Helical" evidence="12">
    <location>
        <begin position="21"/>
        <end position="42"/>
    </location>
</feature>
<accession>A0AAV6VA54</accession>
<dbReference type="AlphaFoldDB" id="A0AAV6VA54"/>
<keyword evidence="5" id="KW-0479">Metal-binding</keyword>
<sequence length="234" mass="25870">MDGGKPTSFGGDGFFVRRWQAIVALALAAVAIAVVGLLSAHFAPCGQSGSFDGDQISIPPLPPLPYSRLPRSVVPLHYDVELRPEFADFSFSGRVRVRVMCEEATDNVTLHVHNITWTSTRLEGKEVASEEDKVRQFLVLRPPSNLVAGREYDVEVDFVGSLNDQLAGFYRSSYQDPSGEKRWLATTQFQPTDARRAFPCFDEPALKATFNISIVRPANMTAISNMPLRHSAEL</sequence>
<gene>
    <name evidence="14" type="ORF">JTE90_003753</name>
</gene>
<dbReference type="GO" id="GO:0042277">
    <property type="term" value="F:peptide binding"/>
    <property type="evidence" value="ECO:0007669"/>
    <property type="project" value="TreeGrafter"/>
</dbReference>
<dbReference type="GO" id="GO:0016020">
    <property type="term" value="C:membrane"/>
    <property type="evidence" value="ECO:0007669"/>
    <property type="project" value="UniProtKB-SubCell"/>
</dbReference>
<dbReference type="FunFam" id="2.60.40.1730:FF:000012">
    <property type="entry name" value="Aminopeptidase N"/>
    <property type="match status" value="1"/>
</dbReference>
<dbReference type="SUPFAM" id="SSF63737">
    <property type="entry name" value="Leukotriene A4 hydrolase N-terminal domain"/>
    <property type="match status" value="1"/>
</dbReference>
<dbReference type="Gene3D" id="2.60.40.1730">
    <property type="entry name" value="tricorn interacting facor f3 domain"/>
    <property type="match status" value="1"/>
</dbReference>
<keyword evidence="7" id="KW-0862">Zinc</keyword>
<keyword evidence="4 12" id="KW-0812">Transmembrane</keyword>
<dbReference type="InterPro" id="IPR045357">
    <property type="entry name" value="Aminopeptidase_N-like_N"/>
</dbReference>
<keyword evidence="11" id="KW-0325">Glycoprotein</keyword>
<dbReference type="InterPro" id="IPR050344">
    <property type="entry name" value="Peptidase_M1_aminopeptidases"/>
</dbReference>
<dbReference type="Pfam" id="PF17900">
    <property type="entry name" value="Peptidase_M1_N"/>
    <property type="match status" value="1"/>
</dbReference>
<keyword evidence="8" id="KW-0735">Signal-anchor</keyword>
<evidence type="ECO:0000256" key="4">
    <source>
        <dbReference type="ARBA" id="ARBA00022692"/>
    </source>
</evidence>
<dbReference type="Proteomes" id="UP000827092">
    <property type="component" value="Unassembled WGS sequence"/>
</dbReference>
<evidence type="ECO:0000256" key="10">
    <source>
        <dbReference type="ARBA" id="ARBA00023136"/>
    </source>
</evidence>
<evidence type="ECO:0000313" key="15">
    <source>
        <dbReference type="Proteomes" id="UP000827092"/>
    </source>
</evidence>
<protein>
    <recommendedName>
        <fullName evidence="13">Aminopeptidase N-like N-terminal domain-containing protein</fullName>
    </recommendedName>
</protein>
<feature type="domain" description="Aminopeptidase N-like N-terminal" evidence="13">
    <location>
        <begin position="74"/>
        <end position="232"/>
    </location>
</feature>
<name>A0AAV6VA54_9ARAC</name>
<keyword evidence="6" id="KW-0378">Hydrolase</keyword>
<keyword evidence="9 12" id="KW-1133">Transmembrane helix</keyword>
<dbReference type="PANTHER" id="PTHR11533:SF294">
    <property type="entry name" value="THYROTROPIN-RELEASING HORMONE-DEGRADING ECTOENZYME"/>
    <property type="match status" value="1"/>
</dbReference>
<comment type="subcellular location">
    <subcellularLocation>
        <location evidence="2">Membrane</location>
        <topology evidence="2">Single-pass type II membrane protein</topology>
    </subcellularLocation>
</comment>
<dbReference type="GO" id="GO:0008270">
    <property type="term" value="F:zinc ion binding"/>
    <property type="evidence" value="ECO:0007669"/>
    <property type="project" value="TreeGrafter"/>
</dbReference>
<dbReference type="GO" id="GO:0005737">
    <property type="term" value="C:cytoplasm"/>
    <property type="evidence" value="ECO:0007669"/>
    <property type="project" value="TreeGrafter"/>
</dbReference>
<evidence type="ECO:0000313" key="14">
    <source>
        <dbReference type="EMBL" id="KAG8193544.1"/>
    </source>
</evidence>
<keyword evidence="10 12" id="KW-0472">Membrane</keyword>
<proteinExistence type="predicted"/>
<comment type="cofactor">
    <cofactor evidence="1">
        <name>Zn(2+)</name>
        <dbReference type="ChEBI" id="CHEBI:29105"/>
    </cofactor>
</comment>
<keyword evidence="15" id="KW-1185">Reference proteome</keyword>
<evidence type="ECO:0000256" key="7">
    <source>
        <dbReference type="ARBA" id="ARBA00022833"/>
    </source>
</evidence>
<dbReference type="GO" id="GO:0006508">
    <property type="term" value="P:proteolysis"/>
    <property type="evidence" value="ECO:0007669"/>
    <property type="project" value="UniProtKB-KW"/>
</dbReference>
<dbReference type="GO" id="GO:0043171">
    <property type="term" value="P:peptide catabolic process"/>
    <property type="evidence" value="ECO:0007669"/>
    <property type="project" value="TreeGrafter"/>
</dbReference>
<evidence type="ECO:0000256" key="2">
    <source>
        <dbReference type="ARBA" id="ARBA00004606"/>
    </source>
</evidence>
<evidence type="ECO:0000256" key="6">
    <source>
        <dbReference type="ARBA" id="ARBA00022801"/>
    </source>
</evidence>
<evidence type="ECO:0000256" key="8">
    <source>
        <dbReference type="ARBA" id="ARBA00022968"/>
    </source>
</evidence>
<comment type="caution">
    <text evidence="14">The sequence shown here is derived from an EMBL/GenBank/DDBJ whole genome shotgun (WGS) entry which is preliminary data.</text>
</comment>
<dbReference type="GO" id="GO:0070006">
    <property type="term" value="F:metalloaminopeptidase activity"/>
    <property type="evidence" value="ECO:0007669"/>
    <property type="project" value="TreeGrafter"/>
</dbReference>
<evidence type="ECO:0000256" key="11">
    <source>
        <dbReference type="ARBA" id="ARBA00023180"/>
    </source>
</evidence>
<evidence type="ECO:0000256" key="3">
    <source>
        <dbReference type="ARBA" id="ARBA00022670"/>
    </source>
</evidence>
<dbReference type="GO" id="GO:0005615">
    <property type="term" value="C:extracellular space"/>
    <property type="evidence" value="ECO:0007669"/>
    <property type="project" value="TreeGrafter"/>
</dbReference>
<evidence type="ECO:0000256" key="5">
    <source>
        <dbReference type="ARBA" id="ARBA00022723"/>
    </source>
</evidence>
<evidence type="ECO:0000256" key="12">
    <source>
        <dbReference type="SAM" id="Phobius"/>
    </source>
</evidence>
<dbReference type="EMBL" id="JAFNEN010000119">
    <property type="protein sequence ID" value="KAG8193544.1"/>
    <property type="molecule type" value="Genomic_DNA"/>
</dbReference>
<dbReference type="PANTHER" id="PTHR11533">
    <property type="entry name" value="PROTEASE M1 ZINC METALLOPROTEASE"/>
    <property type="match status" value="1"/>
</dbReference>
<evidence type="ECO:0000256" key="9">
    <source>
        <dbReference type="ARBA" id="ARBA00022989"/>
    </source>
</evidence>
<reference evidence="14 15" key="1">
    <citation type="journal article" date="2022" name="Nat. Ecol. Evol.">
        <title>A masculinizing supergene underlies an exaggerated male reproductive morph in a spider.</title>
        <authorList>
            <person name="Hendrickx F."/>
            <person name="De Corte Z."/>
            <person name="Sonet G."/>
            <person name="Van Belleghem S.M."/>
            <person name="Kostlbacher S."/>
            <person name="Vangestel C."/>
        </authorList>
    </citation>
    <scope>NUCLEOTIDE SEQUENCE [LARGE SCALE GENOMIC DNA]</scope>
    <source>
        <strain evidence="14">W744_W776</strain>
    </source>
</reference>
<evidence type="ECO:0000256" key="1">
    <source>
        <dbReference type="ARBA" id="ARBA00001947"/>
    </source>
</evidence>
<organism evidence="14 15">
    <name type="scientific">Oedothorax gibbosus</name>
    <dbReference type="NCBI Taxonomy" id="931172"/>
    <lineage>
        <taxon>Eukaryota</taxon>
        <taxon>Metazoa</taxon>
        <taxon>Ecdysozoa</taxon>
        <taxon>Arthropoda</taxon>
        <taxon>Chelicerata</taxon>
        <taxon>Arachnida</taxon>
        <taxon>Araneae</taxon>
        <taxon>Araneomorphae</taxon>
        <taxon>Entelegynae</taxon>
        <taxon>Araneoidea</taxon>
        <taxon>Linyphiidae</taxon>
        <taxon>Erigoninae</taxon>
        <taxon>Oedothorax</taxon>
    </lineage>
</organism>
<dbReference type="InterPro" id="IPR042097">
    <property type="entry name" value="Aminopeptidase_N-like_N_sf"/>
</dbReference>
<evidence type="ECO:0000259" key="13">
    <source>
        <dbReference type="Pfam" id="PF17900"/>
    </source>
</evidence>